<dbReference type="AlphaFoldDB" id="A0A562UZ14"/>
<reference evidence="1 2" key="1">
    <citation type="journal article" date="2013" name="Stand. Genomic Sci.">
        <title>Genomic Encyclopedia of Type Strains, Phase I: The one thousand microbial genomes (KMG-I) project.</title>
        <authorList>
            <person name="Kyrpides N.C."/>
            <person name="Woyke T."/>
            <person name="Eisen J.A."/>
            <person name="Garrity G."/>
            <person name="Lilburn T.G."/>
            <person name="Beck B.J."/>
            <person name="Whitman W.B."/>
            <person name="Hugenholtz P."/>
            <person name="Klenk H.P."/>
        </authorList>
    </citation>
    <scope>NUCLEOTIDE SEQUENCE [LARGE SCALE GENOMIC DNA]</scope>
    <source>
        <strain evidence="1 2">DSM 45044</strain>
    </source>
</reference>
<evidence type="ECO:0000313" key="1">
    <source>
        <dbReference type="EMBL" id="TWJ10823.1"/>
    </source>
</evidence>
<proteinExistence type="predicted"/>
<dbReference type="OrthoDB" id="3679680at2"/>
<accession>A0A562UZ14</accession>
<dbReference type="EMBL" id="VLLL01000007">
    <property type="protein sequence ID" value="TWJ10823.1"/>
    <property type="molecule type" value="Genomic_DNA"/>
</dbReference>
<gene>
    <name evidence="1" type="ORF">LX16_4247</name>
</gene>
<evidence type="ECO:0000313" key="2">
    <source>
        <dbReference type="Proteomes" id="UP000321617"/>
    </source>
</evidence>
<name>A0A562UZ14_9ACTN</name>
<organism evidence="1 2">
    <name type="scientific">Stackebrandtia albiflava</name>
    <dbReference type="NCBI Taxonomy" id="406432"/>
    <lineage>
        <taxon>Bacteria</taxon>
        <taxon>Bacillati</taxon>
        <taxon>Actinomycetota</taxon>
        <taxon>Actinomycetes</taxon>
        <taxon>Glycomycetales</taxon>
        <taxon>Glycomycetaceae</taxon>
        <taxon>Stackebrandtia</taxon>
    </lineage>
</organism>
<keyword evidence="2" id="KW-1185">Reference proteome</keyword>
<protein>
    <submittedName>
        <fullName evidence="1">Uncharacterized protein</fullName>
    </submittedName>
</protein>
<sequence length="186" mass="21490">MSVYASMMDRLDLKVHSPDRNIRARLTDRTRLELSFVPESYRSYADGSLAHQVAAVARLLWVGRRRASLIARKEALGESSAAAYEEPRSPEQREFFERRARIEATGESDNGWVTVATVGWTHWDVTLAPRTVRTLHEVQFCREVESAFPRLLADYRAENAALLDALHRKTRPEYFDHPARRRAPRR</sequence>
<comment type="caution">
    <text evidence="1">The sequence shown here is derived from an EMBL/GenBank/DDBJ whole genome shotgun (WGS) entry which is preliminary data.</text>
</comment>
<dbReference type="RefSeq" id="WP_147141899.1">
    <property type="nucleotide sequence ID" value="NZ_BAABIJ010000003.1"/>
</dbReference>
<dbReference type="Proteomes" id="UP000321617">
    <property type="component" value="Unassembled WGS sequence"/>
</dbReference>